<dbReference type="Proteomes" id="UP001560573">
    <property type="component" value="Unassembled WGS sequence"/>
</dbReference>
<evidence type="ECO:0000256" key="7">
    <source>
        <dbReference type="ARBA" id="ARBA00022679"/>
    </source>
</evidence>
<dbReference type="PANTHER" id="PTHR32309:SF13">
    <property type="entry name" value="FERRIC ENTEROBACTIN TRANSPORT PROTEIN FEPE"/>
    <property type="match status" value="1"/>
</dbReference>
<dbReference type="RefSeq" id="WP_369331332.1">
    <property type="nucleotide sequence ID" value="NZ_JAULBC010000007.1"/>
</dbReference>
<keyword evidence="7 21" id="KW-0808">Transferase</keyword>
<comment type="similarity">
    <text evidence="3">Belongs to the etk/wzc family.</text>
</comment>
<dbReference type="InterPro" id="IPR050445">
    <property type="entry name" value="Bact_polysacc_biosynth/exp"/>
</dbReference>
<feature type="transmembrane region" description="Helical" evidence="17">
    <location>
        <begin position="475"/>
        <end position="494"/>
    </location>
</feature>
<evidence type="ECO:0000259" key="18">
    <source>
        <dbReference type="Pfam" id="PF02706"/>
    </source>
</evidence>
<comment type="subcellular location">
    <subcellularLocation>
        <location evidence="1">Cell inner membrane</location>
        <topology evidence="1">Multi-pass membrane protein</topology>
    </subcellularLocation>
</comment>
<proteinExistence type="inferred from homology"/>
<gene>
    <name evidence="21" type="ORF">QTN47_20630</name>
</gene>
<evidence type="ECO:0000256" key="17">
    <source>
        <dbReference type="SAM" id="Phobius"/>
    </source>
</evidence>
<protein>
    <recommendedName>
        <fullName evidence="4">non-specific protein-tyrosine kinase</fullName>
        <ecNumber evidence="4">2.7.10.2</ecNumber>
    </recommendedName>
</protein>
<name>A0ABV3ZLF4_9BACT</name>
<feature type="transmembrane region" description="Helical" evidence="17">
    <location>
        <begin position="15"/>
        <end position="36"/>
    </location>
</feature>
<keyword evidence="13 17" id="KW-0472">Membrane</keyword>
<evidence type="ECO:0000256" key="11">
    <source>
        <dbReference type="ARBA" id="ARBA00022840"/>
    </source>
</evidence>
<feature type="domain" description="Tyrosine-protein kinase G-rich" evidence="20">
    <location>
        <begin position="418"/>
        <end position="497"/>
    </location>
</feature>
<dbReference type="Pfam" id="PF13807">
    <property type="entry name" value="GNVR"/>
    <property type="match status" value="1"/>
</dbReference>
<keyword evidence="14" id="KW-0829">Tyrosine-protein kinase</keyword>
<dbReference type="GO" id="GO:0004715">
    <property type="term" value="F:non-membrane spanning protein tyrosine kinase activity"/>
    <property type="evidence" value="ECO:0007669"/>
    <property type="project" value="UniProtKB-EC"/>
</dbReference>
<dbReference type="Pfam" id="PF02706">
    <property type="entry name" value="Wzz"/>
    <property type="match status" value="1"/>
</dbReference>
<keyword evidence="8 17" id="KW-0812">Transmembrane</keyword>
<dbReference type="InterPro" id="IPR005702">
    <property type="entry name" value="Wzc-like_C"/>
</dbReference>
<keyword evidence="12 17" id="KW-1133">Transmembrane helix</keyword>
<evidence type="ECO:0000313" key="22">
    <source>
        <dbReference type="Proteomes" id="UP001560573"/>
    </source>
</evidence>
<evidence type="ECO:0000256" key="2">
    <source>
        <dbReference type="ARBA" id="ARBA00007316"/>
    </source>
</evidence>
<dbReference type="InterPro" id="IPR027417">
    <property type="entry name" value="P-loop_NTPase"/>
</dbReference>
<evidence type="ECO:0000256" key="12">
    <source>
        <dbReference type="ARBA" id="ARBA00022989"/>
    </source>
</evidence>
<keyword evidence="22" id="KW-1185">Reference proteome</keyword>
<dbReference type="Pfam" id="PF13614">
    <property type="entry name" value="AAA_31"/>
    <property type="match status" value="1"/>
</dbReference>
<reference evidence="21 22" key="1">
    <citation type="submission" date="2023-07" db="EMBL/GenBank/DDBJ databases">
        <authorList>
            <person name="Lian W.-H."/>
        </authorList>
    </citation>
    <scope>NUCLEOTIDE SEQUENCE [LARGE SCALE GENOMIC DNA]</scope>
    <source>
        <strain evidence="21 22">SYSU DXS3180</strain>
    </source>
</reference>
<dbReference type="NCBIfam" id="TIGR01007">
    <property type="entry name" value="eps_fam"/>
    <property type="match status" value="1"/>
</dbReference>
<feature type="domain" description="Polysaccharide chain length determinant N-terminal" evidence="18">
    <location>
        <begin position="19"/>
        <end position="96"/>
    </location>
</feature>
<dbReference type="PROSITE" id="PS51257">
    <property type="entry name" value="PROKAR_LIPOPROTEIN"/>
    <property type="match status" value="1"/>
</dbReference>
<evidence type="ECO:0000256" key="6">
    <source>
        <dbReference type="ARBA" id="ARBA00022519"/>
    </source>
</evidence>
<dbReference type="CDD" id="cd05387">
    <property type="entry name" value="BY-kinase"/>
    <property type="match status" value="1"/>
</dbReference>
<keyword evidence="10" id="KW-0418">Kinase</keyword>
<dbReference type="InterPro" id="IPR003856">
    <property type="entry name" value="LPS_length_determ_N"/>
</dbReference>
<evidence type="ECO:0000256" key="5">
    <source>
        <dbReference type="ARBA" id="ARBA00022475"/>
    </source>
</evidence>
<evidence type="ECO:0000313" key="21">
    <source>
        <dbReference type="EMBL" id="MEX6689926.1"/>
    </source>
</evidence>
<organism evidence="21 22">
    <name type="scientific">Danxiaibacter flavus</name>
    <dbReference type="NCBI Taxonomy" id="3049108"/>
    <lineage>
        <taxon>Bacteria</taxon>
        <taxon>Pseudomonadati</taxon>
        <taxon>Bacteroidota</taxon>
        <taxon>Chitinophagia</taxon>
        <taxon>Chitinophagales</taxon>
        <taxon>Chitinophagaceae</taxon>
        <taxon>Danxiaibacter</taxon>
    </lineage>
</organism>
<dbReference type="SUPFAM" id="SSF52540">
    <property type="entry name" value="P-loop containing nucleoside triphosphate hydrolases"/>
    <property type="match status" value="1"/>
</dbReference>
<keyword evidence="9" id="KW-0547">Nucleotide-binding</keyword>
<dbReference type="Gene3D" id="3.40.50.300">
    <property type="entry name" value="P-loop containing nucleotide triphosphate hydrolases"/>
    <property type="match status" value="1"/>
</dbReference>
<comment type="similarity">
    <text evidence="2">Belongs to the CpsD/CapB family.</text>
</comment>
<sequence length="764" mass="86132">MKTSNAFNQLTYRYLPYWTLFLLLVVACCLAARYYIRFITPLYESTATILIKDETQESADVKMMEALNMLPFKKNVENELQIIQSRTIMRRVIEQLGLYAEIFEEGEVQPVPAYTSSPISIKAKYPERLAEYHNIPFRFDSAKNIVIIGNADYPIDTWTQTKYGELMFIKNIHLVSAATKPLFFSITHPANVTKALLANLNVFPVNRNSSVVVLKFKDHVPKKGEDILNALCKEYYQTSINSKNAQTSSTMTFVEDRIKYVEDDLDSLEKKIEHYKAEKGITDLSAQGQYFLENVGTNDKKMAEIKIQLAVLDEVEKYVDSKKDKAGIVPSTLGISDPLLNQLLQKLYDAEISYDKLSKITAPNNPSLLAIKSEQEKIRPSILEVIGNLRTSLTTSLQNINKSRDQYASLLSTIPQKEKDLLDFSRQQAIKSSVYTFLLQKREETALSNSTTVADSEIIDAAESSMIPNSPNKSIIYLMALGMGVLLGIGIITIREMLNAKILFRHEIESYTSAPVIAELTQAKTQTPLAVDDPKQVFISEQFRQLRTSLGLYGEHRYNRKMLVSSSISGEGKSFVSSNLAVSIALSGKKIVLLDLDLRKRRTSEIFNLPNENGVIEFLENSKNPEEIIQKTAYKNLFVIPAGISENPASDLLLNGNLAALIKFLENKFDYILLDGPPIDPVADTCILGEFCDITLFVVRHGVTPKSMIQLLDTNTKIKSFKNLSIIFNGIKPRGFMIGKGYGFGYGYGFENVYKNYRYKVRRA</sequence>
<accession>A0ABV3ZLF4</accession>
<evidence type="ECO:0000256" key="9">
    <source>
        <dbReference type="ARBA" id="ARBA00022741"/>
    </source>
</evidence>
<evidence type="ECO:0000259" key="20">
    <source>
        <dbReference type="Pfam" id="PF13807"/>
    </source>
</evidence>
<comment type="catalytic activity">
    <reaction evidence="15">
        <text>L-tyrosyl-[protein] + ATP = O-phospho-L-tyrosyl-[protein] + ADP + H(+)</text>
        <dbReference type="Rhea" id="RHEA:10596"/>
        <dbReference type="Rhea" id="RHEA-COMP:10136"/>
        <dbReference type="Rhea" id="RHEA-COMP:20101"/>
        <dbReference type="ChEBI" id="CHEBI:15378"/>
        <dbReference type="ChEBI" id="CHEBI:30616"/>
        <dbReference type="ChEBI" id="CHEBI:46858"/>
        <dbReference type="ChEBI" id="CHEBI:61978"/>
        <dbReference type="ChEBI" id="CHEBI:456216"/>
        <dbReference type="EC" id="2.7.10.2"/>
    </reaction>
</comment>
<keyword evidence="5" id="KW-1003">Cell membrane</keyword>
<evidence type="ECO:0000259" key="19">
    <source>
        <dbReference type="Pfam" id="PF13614"/>
    </source>
</evidence>
<keyword evidence="6" id="KW-0997">Cell inner membrane</keyword>
<dbReference type="EC" id="2.7.10.2" evidence="4"/>
<evidence type="ECO:0000256" key="16">
    <source>
        <dbReference type="SAM" id="Coils"/>
    </source>
</evidence>
<evidence type="ECO:0000256" key="4">
    <source>
        <dbReference type="ARBA" id="ARBA00011903"/>
    </source>
</evidence>
<evidence type="ECO:0000256" key="1">
    <source>
        <dbReference type="ARBA" id="ARBA00004429"/>
    </source>
</evidence>
<dbReference type="InterPro" id="IPR032807">
    <property type="entry name" value="GNVR"/>
</dbReference>
<evidence type="ECO:0000256" key="3">
    <source>
        <dbReference type="ARBA" id="ARBA00008883"/>
    </source>
</evidence>
<dbReference type="EMBL" id="JAULBC010000007">
    <property type="protein sequence ID" value="MEX6689926.1"/>
    <property type="molecule type" value="Genomic_DNA"/>
</dbReference>
<evidence type="ECO:0000256" key="14">
    <source>
        <dbReference type="ARBA" id="ARBA00023137"/>
    </source>
</evidence>
<evidence type="ECO:0000256" key="8">
    <source>
        <dbReference type="ARBA" id="ARBA00022692"/>
    </source>
</evidence>
<feature type="coiled-coil region" evidence="16">
    <location>
        <begin position="251"/>
        <end position="278"/>
    </location>
</feature>
<evidence type="ECO:0000256" key="10">
    <source>
        <dbReference type="ARBA" id="ARBA00022777"/>
    </source>
</evidence>
<feature type="domain" description="AAA" evidence="19">
    <location>
        <begin position="569"/>
        <end position="679"/>
    </location>
</feature>
<dbReference type="PANTHER" id="PTHR32309">
    <property type="entry name" value="TYROSINE-PROTEIN KINASE"/>
    <property type="match status" value="1"/>
</dbReference>
<keyword evidence="11" id="KW-0067">ATP-binding</keyword>
<keyword evidence="16" id="KW-0175">Coiled coil</keyword>
<comment type="caution">
    <text evidence="21">The sequence shown here is derived from an EMBL/GenBank/DDBJ whole genome shotgun (WGS) entry which is preliminary data.</text>
</comment>
<evidence type="ECO:0000256" key="13">
    <source>
        <dbReference type="ARBA" id="ARBA00023136"/>
    </source>
</evidence>
<evidence type="ECO:0000256" key="15">
    <source>
        <dbReference type="ARBA" id="ARBA00051245"/>
    </source>
</evidence>
<dbReference type="InterPro" id="IPR025669">
    <property type="entry name" value="AAA_dom"/>
</dbReference>